<dbReference type="Gene3D" id="3.90.15.10">
    <property type="entry name" value="Topoisomerase I, Chain A, domain 3"/>
    <property type="match status" value="1"/>
</dbReference>
<accession>A9DPS9</accession>
<keyword evidence="3" id="KW-0413">Isomerase</keyword>
<dbReference type="SUPFAM" id="SSF56349">
    <property type="entry name" value="DNA breaking-rejoining enzymes"/>
    <property type="match status" value="1"/>
</dbReference>
<dbReference type="GO" id="GO:0003917">
    <property type="term" value="F:DNA topoisomerase type I (single strand cut, ATP-independent) activity"/>
    <property type="evidence" value="ECO:0007669"/>
    <property type="project" value="InterPro"/>
</dbReference>
<reference evidence="3 4" key="1">
    <citation type="journal article" date="2011" name="J. Bacteriol.">
        <title>Genome sequence of the algicidal bacterium Kordia algicida OT-1.</title>
        <authorList>
            <person name="Lee H.S."/>
            <person name="Kang S.G."/>
            <person name="Kwon K.K."/>
            <person name="Lee J.H."/>
            <person name="Kim S.J."/>
        </authorList>
    </citation>
    <scope>NUCLEOTIDE SEQUENCE [LARGE SCALE GENOMIC DNA]</scope>
    <source>
        <strain evidence="3 4">OT-1</strain>
    </source>
</reference>
<dbReference type="STRING" id="391587.KAOT1_20152"/>
<sequence>MKIHTLNKEFIKALRTQPEQVIDIYNLTYTTPEILNIKRKRVQENFVYEHNGKPITKASDLKRLESLVIPPAWQKVRIACLENAHLQATGRDEKNRKQYRYHPKWQKIKNQTKFFKMIAFAEALPKLRMRVQKDLEQKKWTRTKVLAIVIRLLEESHIRIGNAYYAKKNSTYGLSTMRTRHINIYKEKFTLQYVGKRGKEHKVTIKNKKLTRLLNKCEEIPGWELFQYYDEYGGKHAIDSTMVNEYIHSLCGDIFSAKDFRTWAASLIFFDTLKNAPKSDDAKVKEKQILHGIDAAAEALNNTRTVCRKYYVHPVIAERFLDEKLQPYFDMVDNLPKSVETELQPNEKALKALLETYTPNFNKSLAL</sequence>
<dbReference type="eggNOG" id="COG3569">
    <property type="taxonomic scope" value="Bacteria"/>
</dbReference>
<dbReference type="InterPro" id="IPR011010">
    <property type="entry name" value="DNA_brk_join_enz"/>
</dbReference>
<dbReference type="Proteomes" id="UP000002945">
    <property type="component" value="Unassembled WGS sequence"/>
</dbReference>
<dbReference type="GO" id="GO:0003677">
    <property type="term" value="F:DNA binding"/>
    <property type="evidence" value="ECO:0007669"/>
    <property type="project" value="InterPro"/>
</dbReference>
<keyword evidence="4" id="KW-1185">Reference proteome</keyword>
<dbReference type="Pfam" id="PF21338">
    <property type="entry name" value="Top1B_N_bact"/>
    <property type="match status" value="1"/>
</dbReference>
<evidence type="ECO:0000313" key="3">
    <source>
        <dbReference type="EMBL" id="EDP97511.1"/>
    </source>
</evidence>
<name>A9DPS9_9FLAO</name>
<dbReference type="HOGENOM" id="CLU_046978_1_1_10"/>
<dbReference type="InterPro" id="IPR049331">
    <property type="entry name" value="Top1B_N_bact"/>
</dbReference>
<dbReference type="Gene3D" id="1.10.132.120">
    <property type="match status" value="1"/>
</dbReference>
<dbReference type="PROSITE" id="PS52038">
    <property type="entry name" value="TOPO_IB_2"/>
    <property type="match status" value="1"/>
</dbReference>
<dbReference type="GO" id="GO:0006265">
    <property type="term" value="P:DNA topological change"/>
    <property type="evidence" value="ECO:0007669"/>
    <property type="project" value="InterPro"/>
</dbReference>
<dbReference type="InterPro" id="IPR035447">
    <property type="entry name" value="DNA_topo_I_N_sf"/>
</dbReference>
<comment type="caution">
    <text evidence="3">The sequence shown here is derived from an EMBL/GenBank/DDBJ whole genome shotgun (WGS) entry which is preliminary data.</text>
</comment>
<dbReference type="Pfam" id="PF01028">
    <property type="entry name" value="Topoisom_I"/>
    <property type="match status" value="1"/>
</dbReference>
<evidence type="ECO:0000259" key="2">
    <source>
        <dbReference type="Pfam" id="PF21338"/>
    </source>
</evidence>
<evidence type="ECO:0000259" key="1">
    <source>
        <dbReference type="Pfam" id="PF01028"/>
    </source>
</evidence>
<dbReference type="EMBL" id="ABIB01000002">
    <property type="protein sequence ID" value="EDP97511.1"/>
    <property type="molecule type" value="Genomic_DNA"/>
</dbReference>
<dbReference type="AlphaFoldDB" id="A9DPS9"/>
<dbReference type="OrthoDB" id="9778962at2"/>
<dbReference type="Gene3D" id="3.30.66.10">
    <property type="entry name" value="DNA topoisomerase I domain"/>
    <property type="match status" value="1"/>
</dbReference>
<feature type="domain" description="DNA topoisomerase IB N-terminal" evidence="2">
    <location>
        <begin position="48"/>
        <end position="92"/>
    </location>
</feature>
<proteinExistence type="predicted"/>
<organism evidence="3 4">
    <name type="scientific">Kordia algicida OT-1</name>
    <dbReference type="NCBI Taxonomy" id="391587"/>
    <lineage>
        <taxon>Bacteria</taxon>
        <taxon>Pseudomonadati</taxon>
        <taxon>Bacteroidota</taxon>
        <taxon>Flavobacteriia</taxon>
        <taxon>Flavobacteriales</taxon>
        <taxon>Flavobacteriaceae</taxon>
        <taxon>Kordia</taxon>
    </lineage>
</organism>
<dbReference type="InterPro" id="IPR013500">
    <property type="entry name" value="TopoI_cat_euk"/>
</dbReference>
<dbReference type="SUPFAM" id="SSF55869">
    <property type="entry name" value="DNA topoisomerase I domain"/>
    <property type="match status" value="1"/>
</dbReference>
<gene>
    <name evidence="3" type="ORF">KAOT1_20152</name>
</gene>
<dbReference type="InterPro" id="IPR014711">
    <property type="entry name" value="TopoI_cat_a-hlx-sub_euk"/>
</dbReference>
<feature type="domain" description="DNA topoisomerase I catalytic core eukaryotic-type" evidence="1">
    <location>
        <begin position="104"/>
        <end position="313"/>
    </location>
</feature>
<evidence type="ECO:0000313" key="4">
    <source>
        <dbReference type="Proteomes" id="UP000002945"/>
    </source>
</evidence>
<protein>
    <submittedName>
        <fullName evidence="3">DNA topoisomerase IB</fullName>
    </submittedName>
</protein>
<dbReference type="RefSeq" id="WP_007096559.1">
    <property type="nucleotide sequence ID" value="NZ_CP142125.1"/>
</dbReference>